<dbReference type="InterPro" id="IPR011611">
    <property type="entry name" value="PfkB_dom"/>
</dbReference>
<sequence length="314" mass="33727">MDTDRALFSSPQLSIVGDVGVDLVLGSLEAWPSIGTELLMPRSELRAGGSGANAALAARHIGQATHLISAVGNDHFGHWLAEQFSGIRTNLEVCDRETTISVGLMHSCGERNFFTTHGHLQQLSVQHVLKHLHFTPAPSIALFTAPFLLPHLRVRYVDLLAEAASRGYAIALDTGWPPEGWDRDEVMSWLPHCDHLLINELEARSIAGTEDLDAALVLIARALKPQASLVVKVGARGALGFEGGRRVEHDAEPADIFDTIGAGDAFNAGYLSARLRGAHLAEALAAGCRTARAILSRFPRKTIRAGEFADCIAA</sequence>
<protein>
    <submittedName>
        <fullName evidence="6">Sugar/nucleoside kinase (Ribokinase family)</fullName>
    </submittedName>
</protein>
<comment type="similarity">
    <text evidence="1 4">Belongs to the carbohydrate kinase PfkB family.</text>
</comment>
<keyword evidence="3 4" id="KW-0418">Kinase</keyword>
<dbReference type="PANTHER" id="PTHR10584:SF166">
    <property type="entry name" value="RIBOKINASE"/>
    <property type="match status" value="1"/>
</dbReference>
<evidence type="ECO:0000256" key="4">
    <source>
        <dbReference type="RuleBase" id="RU003704"/>
    </source>
</evidence>
<gene>
    <name evidence="6" type="ORF">J2X20_005052</name>
</gene>
<dbReference type="Pfam" id="PF00294">
    <property type="entry name" value="PfkB"/>
    <property type="match status" value="1"/>
</dbReference>
<dbReference type="InterPro" id="IPR029056">
    <property type="entry name" value="Ribokinase-like"/>
</dbReference>
<dbReference type="GO" id="GO:0016301">
    <property type="term" value="F:kinase activity"/>
    <property type="evidence" value="ECO:0007669"/>
    <property type="project" value="UniProtKB-KW"/>
</dbReference>
<dbReference type="EMBL" id="JAVDXU010000004">
    <property type="protein sequence ID" value="MDR7272378.1"/>
    <property type="molecule type" value="Genomic_DNA"/>
</dbReference>
<evidence type="ECO:0000256" key="2">
    <source>
        <dbReference type="ARBA" id="ARBA00022679"/>
    </source>
</evidence>
<comment type="caution">
    <text evidence="6">The sequence shown here is derived from an EMBL/GenBank/DDBJ whole genome shotgun (WGS) entry which is preliminary data.</text>
</comment>
<evidence type="ECO:0000313" key="7">
    <source>
        <dbReference type="Proteomes" id="UP001180453"/>
    </source>
</evidence>
<organism evidence="6 7">
    <name type="scientific">Roseateles saccharophilus</name>
    <name type="common">Pseudomonas saccharophila</name>
    <dbReference type="NCBI Taxonomy" id="304"/>
    <lineage>
        <taxon>Bacteria</taxon>
        <taxon>Pseudomonadati</taxon>
        <taxon>Pseudomonadota</taxon>
        <taxon>Betaproteobacteria</taxon>
        <taxon>Burkholderiales</taxon>
        <taxon>Sphaerotilaceae</taxon>
        <taxon>Roseateles</taxon>
    </lineage>
</organism>
<feature type="domain" description="Carbohydrate kinase PfkB" evidence="5">
    <location>
        <begin position="39"/>
        <end position="296"/>
    </location>
</feature>
<proteinExistence type="inferred from homology"/>
<evidence type="ECO:0000259" key="5">
    <source>
        <dbReference type="Pfam" id="PF00294"/>
    </source>
</evidence>
<keyword evidence="7" id="KW-1185">Reference proteome</keyword>
<evidence type="ECO:0000256" key="1">
    <source>
        <dbReference type="ARBA" id="ARBA00010688"/>
    </source>
</evidence>
<evidence type="ECO:0000256" key="3">
    <source>
        <dbReference type="ARBA" id="ARBA00022777"/>
    </source>
</evidence>
<dbReference type="PROSITE" id="PS00584">
    <property type="entry name" value="PFKB_KINASES_2"/>
    <property type="match status" value="1"/>
</dbReference>
<dbReference type="PRINTS" id="PR00990">
    <property type="entry name" value="RIBOKINASE"/>
</dbReference>
<accession>A0ABU1YU32</accession>
<name>A0ABU1YU32_ROSSA</name>
<keyword evidence="2 4" id="KW-0808">Transferase</keyword>
<dbReference type="Proteomes" id="UP001180453">
    <property type="component" value="Unassembled WGS sequence"/>
</dbReference>
<dbReference type="Gene3D" id="3.40.1190.20">
    <property type="match status" value="1"/>
</dbReference>
<evidence type="ECO:0000313" key="6">
    <source>
        <dbReference type="EMBL" id="MDR7272378.1"/>
    </source>
</evidence>
<dbReference type="RefSeq" id="WP_310271395.1">
    <property type="nucleotide sequence ID" value="NZ_JAVDXU010000004.1"/>
</dbReference>
<dbReference type="SUPFAM" id="SSF53613">
    <property type="entry name" value="Ribokinase-like"/>
    <property type="match status" value="1"/>
</dbReference>
<dbReference type="InterPro" id="IPR002173">
    <property type="entry name" value="Carboh/pur_kinase_PfkB_CS"/>
</dbReference>
<reference evidence="6 7" key="1">
    <citation type="submission" date="2023-07" db="EMBL/GenBank/DDBJ databases">
        <title>Sorghum-associated microbial communities from plants grown in Nebraska, USA.</title>
        <authorList>
            <person name="Schachtman D."/>
        </authorList>
    </citation>
    <scope>NUCLEOTIDE SEQUENCE [LARGE SCALE GENOMIC DNA]</scope>
    <source>
        <strain evidence="6 7">BE314</strain>
    </source>
</reference>
<dbReference type="InterPro" id="IPR002139">
    <property type="entry name" value="Ribo/fructo_kinase"/>
</dbReference>
<dbReference type="PANTHER" id="PTHR10584">
    <property type="entry name" value="SUGAR KINASE"/>
    <property type="match status" value="1"/>
</dbReference>